<name>A0A1X0NKP3_9TRYP</name>
<dbReference type="RefSeq" id="XP_028878746.1">
    <property type="nucleotide sequence ID" value="XM_029029949.1"/>
</dbReference>
<feature type="region of interest" description="Disordered" evidence="1">
    <location>
        <begin position="238"/>
        <end position="267"/>
    </location>
</feature>
<feature type="transmembrane region" description="Helical" evidence="2">
    <location>
        <begin position="586"/>
        <end position="607"/>
    </location>
</feature>
<accession>A0A1X0NKP3</accession>
<evidence type="ECO:0000256" key="1">
    <source>
        <dbReference type="SAM" id="MobiDB-lite"/>
    </source>
</evidence>
<feature type="region of interest" description="Disordered" evidence="1">
    <location>
        <begin position="1"/>
        <end position="90"/>
    </location>
</feature>
<dbReference type="Proteomes" id="UP000192257">
    <property type="component" value="Unassembled WGS sequence"/>
</dbReference>
<dbReference type="GO" id="GO:0005654">
    <property type="term" value="C:nucleoplasm"/>
    <property type="evidence" value="ECO:0007669"/>
    <property type="project" value="TreeGrafter"/>
</dbReference>
<dbReference type="Gene3D" id="3.30.70.330">
    <property type="match status" value="1"/>
</dbReference>
<feature type="compositionally biased region" description="Polar residues" evidence="1">
    <location>
        <begin position="345"/>
        <end position="354"/>
    </location>
</feature>
<feature type="compositionally biased region" description="Low complexity" evidence="1">
    <location>
        <begin position="246"/>
        <end position="257"/>
    </location>
</feature>
<proteinExistence type="predicted"/>
<dbReference type="InterPro" id="IPR012677">
    <property type="entry name" value="Nucleotide-bd_a/b_plait_sf"/>
</dbReference>
<feature type="compositionally biased region" description="Low complexity" evidence="1">
    <location>
        <begin position="21"/>
        <end position="37"/>
    </location>
</feature>
<dbReference type="Pfam" id="PF14605">
    <property type="entry name" value="Nup35_RRM_2"/>
    <property type="match status" value="1"/>
</dbReference>
<dbReference type="PANTHER" id="PTHR16148:SF14">
    <property type="entry name" value="MYND-TYPE DOMAIN-CONTAINING PROTEIN"/>
    <property type="match status" value="1"/>
</dbReference>
<evidence type="ECO:0000313" key="4">
    <source>
        <dbReference type="Proteomes" id="UP000192257"/>
    </source>
</evidence>
<dbReference type="OrthoDB" id="245755at2759"/>
<gene>
    <name evidence="3" type="ORF">TM35_000421380</name>
</gene>
<dbReference type="PANTHER" id="PTHR16148">
    <property type="entry name" value="NF-KAPPA-B-REPRESSING FACTOR-RELATED"/>
    <property type="match status" value="1"/>
</dbReference>
<feature type="compositionally biased region" description="Low complexity" evidence="1">
    <location>
        <begin position="402"/>
        <end position="412"/>
    </location>
</feature>
<reference evidence="3 4" key="1">
    <citation type="submission" date="2017-03" db="EMBL/GenBank/DDBJ databases">
        <title>An alternative strategy for trypanosome survival in the mammalian bloodstream revealed through genome and transcriptome analysis of the ubiquitous bovine parasite Trypanosoma (Megatrypanum) theileri.</title>
        <authorList>
            <person name="Kelly S."/>
            <person name="Ivens A."/>
            <person name="Mott A."/>
            <person name="O'Neill E."/>
            <person name="Emms D."/>
            <person name="Macleod O."/>
            <person name="Voorheis P."/>
            <person name="Matthews J."/>
            <person name="Matthews K."/>
            <person name="Carrington M."/>
        </authorList>
    </citation>
    <scope>NUCLEOTIDE SEQUENCE [LARGE SCALE GENOMIC DNA]</scope>
    <source>
        <strain evidence="3">Edinburgh</strain>
    </source>
</reference>
<evidence type="ECO:0000313" key="3">
    <source>
        <dbReference type="EMBL" id="ORC84680.1"/>
    </source>
</evidence>
<organism evidence="3 4">
    <name type="scientific">Trypanosoma theileri</name>
    <dbReference type="NCBI Taxonomy" id="67003"/>
    <lineage>
        <taxon>Eukaryota</taxon>
        <taxon>Discoba</taxon>
        <taxon>Euglenozoa</taxon>
        <taxon>Kinetoplastea</taxon>
        <taxon>Metakinetoplastina</taxon>
        <taxon>Trypanosomatida</taxon>
        <taxon>Trypanosomatidae</taxon>
        <taxon>Trypanosoma</taxon>
    </lineage>
</organism>
<dbReference type="VEuPathDB" id="TriTrypDB:TM35_000421380"/>
<protein>
    <submittedName>
        <fullName evidence="3">Uncharacterized protein</fullName>
    </submittedName>
</protein>
<keyword evidence="2" id="KW-1133">Transmembrane helix</keyword>
<sequence>MWKQDIGQWVERKGRRGLTGGEQQQQQQTRHLTTPTRHAGRAGFLPEGFKERPEDIPTASAIPTDFSSLPKTTTTTTTTTNPSSLQEGGTSHAGECWVAVYGVSAGSILDVREYLDIMFGRTVEHACPRENGMVGKSHILQVGNGTNWFYVKFENSVAAARAVYQSPLTIPILTGGYLGSSAIGTSAIMTTSRDSVGSNNVNVKQEIVGVAWCNDATFLQEHEQKNIKETEEFIGKNPIRSSSIDNNNNNNNNINNNMTSKGKSPVQDLHDDTIKNAAGVTPCGADRLNRTRLPTSHSVTTTTTNANANANANVVNEMGTTRGSRGLGSLLRDALYSPWSMRWTTSRPSYSEDTSPLPKTGGASILASGGRGRGGVGSSSTDRTEVFHESFQSPDHKASVWNNNNNNNNNNNGMNAPLGSGSGKQQNSKDRTGSIERDIHSPTFLFSRSRQEYFDTSRQVNSAVPVPPLPGNLSILSAFRADVSQRRLPHRIIRLFINLPSYISHRLTSHTFHDSNLQDITTVDTQWNSIFGGCSIEQRYGQQRRLLRHRHYNAAARLHTENGGTGESSPSLMYWAPLRWYESTTVFSLIVFLLLLFLLSAVSSIMVSTTDMVSSDRWSSGATLSSSSSSAFPTEVDYGIRKIETAEVPPVGQVQGTIFADGGYRSNLYQARTL</sequence>
<evidence type="ECO:0000256" key="2">
    <source>
        <dbReference type="SAM" id="Phobius"/>
    </source>
</evidence>
<dbReference type="GO" id="GO:0005730">
    <property type="term" value="C:nucleolus"/>
    <property type="evidence" value="ECO:0007669"/>
    <property type="project" value="TreeGrafter"/>
</dbReference>
<dbReference type="GeneID" id="39989729"/>
<dbReference type="AlphaFoldDB" id="A0A1X0NKP3"/>
<keyword evidence="4" id="KW-1185">Reference proteome</keyword>
<feature type="compositionally biased region" description="Basic and acidic residues" evidence="1">
    <location>
        <begin position="382"/>
        <end position="398"/>
    </location>
</feature>
<keyword evidence="2" id="KW-0812">Transmembrane</keyword>
<keyword evidence="2" id="KW-0472">Membrane</keyword>
<feature type="region of interest" description="Disordered" evidence="1">
    <location>
        <begin position="345"/>
        <end position="434"/>
    </location>
</feature>
<comment type="caution">
    <text evidence="3">The sequence shown here is derived from an EMBL/GenBank/DDBJ whole genome shotgun (WGS) entry which is preliminary data.</text>
</comment>
<dbReference type="EMBL" id="NBCO01000042">
    <property type="protein sequence ID" value="ORC84680.1"/>
    <property type="molecule type" value="Genomic_DNA"/>
</dbReference>